<organism evidence="1 2">
    <name type="scientific">Janthinobacterium agaricidamnosum NBRC 102515 = DSM 9628</name>
    <dbReference type="NCBI Taxonomy" id="1349767"/>
    <lineage>
        <taxon>Bacteria</taxon>
        <taxon>Pseudomonadati</taxon>
        <taxon>Pseudomonadota</taxon>
        <taxon>Betaproteobacteria</taxon>
        <taxon>Burkholderiales</taxon>
        <taxon>Oxalobacteraceae</taxon>
        <taxon>Janthinobacterium</taxon>
    </lineage>
</organism>
<evidence type="ECO:0000313" key="2">
    <source>
        <dbReference type="Proteomes" id="UP000027604"/>
    </source>
</evidence>
<dbReference type="HOGENOM" id="CLU_1935203_0_0_4"/>
<dbReference type="PATRIC" id="fig|1349767.4.peg.129"/>
<dbReference type="RefSeq" id="WP_038494173.1">
    <property type="nucleotide sequence ID" value="NZ_BCTH01000067.1"/>
</dbReference>
<dbReference type="KEGG" id="jag:GJA_3531"/>
<protein>
    <submittedName>
        <fullName evidence="1">Uncharacterized protein</fullName>
    </submittedName>
</protein>
<gene>
    <name evidence="1" type="ORF">GJA_3531</name>
</gene>
<accession>W0VA47</accession>
<keyword evidence="2" id="KW-1185">Reference proteome</keyword>
<evidence type="ECO:0000313" key="1">
    <source>
        <dbReference type="EMBL" id="CDG84147.1"/>
    </source>
</evidence>
<dbReference type="Proteomes" id="UP000027604">
    <property type="component" value="Chromosome I"/>
</dbReference>
<dbReference type="EMBL" id="HG322949">
    <property type="protein sequence ID" value="CDG84147.1"/>
    <property type="molecule type" value="Genomic_DNA"/>
</dbReference>
<reference evidence="1 2" key="1">
    <citation type="journal article" date="2015" name="Genome Announc.">
        <title>Genome Sequence of Mushroom Soft-Rot Pathogen Janthinobacterium agaricidamnosum.</title>
        <authorList>
            <person name="Graupner K."/>
            <person name="Lackner G."/>
            <person name="Hertweck C."/>
        </authorList>
    </citation>
    <scope>NUCLEOTIDE SEQUENCE [LARGE SCALE GENOMIC DNA]</scope>
    <source>
        <strain evidence="2">NBRC 102515 / DSM 9628</strain>
    </source>
</reference>
<proteinExistence type="predicted"/>
<dbReference type="STRING" id="1349767.GJA_3531"/>
<name>W0VA47_9BURK</name>
<sequence length="130" mass="13691">MKKAKKWAVETALTARAQSGQSMASMMNMGGTGLQNAMLSMVMLTAAASPLGELEGREYAGTLRDHLLDAATAGGFPGRAEFVRLIESNQMTPRLQQLAADAVRSIGGDTKFFALLELISTPADMLGGAQ</sequence>
<dbReference type="AlphaFoldDB" id="W0VA47"/>